<dbReference type="InterPro" id="IPR050256">
    <property type="entry name" value="Glycosyltransferase_2"/>
</dbReference>
<gene>
    <name evidence="3" type="ORF">A4H97_06725</name>
</gene>
<evidence type="ECO:0000256" key="1">
    <source>
        <dbReference type="SAM" id="Phobius"/>
    </source>
</evidence>
<feature type="transmembrane region" description="Helical" evidence="1">
    <location>
        <begin position="263"/>
        <end position="285"/>
    </location>
</feature>
<keyword evidence="1" id="KW-0472">Membrane</keyword>
<dbReference type="Proteomes" id="UP000192610">
    <property type="component" value="Unassembled WGS sequence"/>
</dbReference>
<keyword evidence="1" id="KW-1133">Transmembrane helix</keyword>
<dbReference type="STRING" id="354355.SAMN05660816_01370"/>
<keyword evidence="4" id="KW-1185">Reference proteome</keyword>
<dbReference type="InterPro" id="IPR001173">
    <property type="entry name" value="Glyco_trans_2-like"/>
</dbReference>
<dbReference type="Pfam" id="PF00535">
    <property type="entry name" value="Glycos_transf_2"/>
    <property type="match status" value="1"/>
</dbReference>
<keyword evidence="1" id="KW-0812">Transmembrane</keyword>
<name>A0A1V9EM49_9BACT</name>
<dbReference type="PANTHER" id="PTHR48090:SF7">
    <property type="entry name" value="RFBJ PROTEIN"/>
    <property type="match status" value="1"/>
</dbReference>
<protein>
    <submittedName>
        <fullName evidence="3">Glycosyl transferase</fullName>
    </submittedName>
</protein>
<comment type="caution">
    <text evidence="3">The sequence shown here is derived from an EMBL/GenBank/DDBJ whole genome shotgun (WGS) entry which is preliminary data.</text>
</comment>
<proteinExistence type="predicted"/>
<keyword evidence="3" id="KW-0808">Transferase</keyword>
<dbReference type="GO" id="GO:0016740">
    <property type="term" value="F:transferase activity"/>
    <property type="evidence" value="ECO:0007669"/>
    <property type="project" value="UniProtKB-KW"/>
</dbReference>
<feature type="domain" description="Glycosyltransferase 2-like" evidence="2">
    <location>
        <begin position="5"/>
        <end position="161"/>
    </location>
</feature>
<evidence type="ECO:0000313" key="4">
    <source>
        <dbReference type="Proteomes" id="UP000192610"/>
    </source>
</evidence>
<dbReference type="Gene3D" id="3.90.550.10">
    <property type="entry name" value="Spore Coat Polysaccharide Biosynthesis Protein SpsA, Chain A"/>
    <property type="match status" value="1"/>
</dbReference>
<evidence type="ECO:0000313" key="3">
    <source>
        <dbReference type="EMBL" id="OQP47196.1"/>
    </source>
</evidence>
<organism evidence="3 4">
    <name type="scientific">Niastella yeongjuensis</name>
    <dbReference type="NCBI Taxonomy" id="354355"/>
    <lineage>
        <taxon>Bacteria</taxon>
        <taxon>Pseudomonadati</taxon>
        <taxon>Bacteroidota</taxon>
        <taxon>Chitinophagia</taxon>
        <taxon>Chitinophagales</taxon>
        <taxon>Chitinophagaceae</taxon>
        <taxon>Niastella</taxon>
    </lineage>
</organism>
<accession>A0A1V9EM49</accession>
<dbReference type="EMBL" id="LVXG01000023">
    <property type="protein sequence ID" value="OQP47196.1"/>
    <property type="molecule type" value="Genomic_DNA"/>
</dbReference>
<dbReference type="AlphaFoldDB" id="A0A1V9EM49"/>
<reference evidence="4" key="1">
    <citation type="submission" date="2016-04" db="EMBL/GenBank/DDBJ databases">
        <authorList>
            <person name="Chen L."/>
            <person name="Zhuang W."/>
            <person name="Wang G."/>
        </authorList>
    </citation>
    <scope>NUCLEOTIDE SEQUENCE [LARGE SCALE GENOMIC DNA]</scope>
    <source>
        <strain evidence="4">17621</strain>
    </source>
</reference>
<evidence type="ECO:0000259" key="2">
    <source>
        <dbReference type="Pfam" id="PF00535"/>
    </source>
</evidence>
<dbReference type="RefSeq" id="WP_081201201.1">
    <property type="nucleotide sequence ID" value="NZ_FOCZ01000002.1"/>
</dbReference>
<dbReference type="CDD" id="cd04179">
    <property type="entry name" value="DPM_DPG-synthase_like"/>
    <property type="match status" value="1"/>
</dbReference>
<dbReference type="InterPro" id="IPR029044">
    <property type="entry name" value="Nucleotide-diphossugar_trans"/>
</dbReference>
<feature type="transmembrane region" description="Helical" evidence="1">
    <location>
        <begin position="228"/>
        <end position="251"/>
    </location>
</feature>
<dbReference type="OrthoDB" id="9810303at2"/>
<sequence>MKTAVLIPCYNEAVTIGKVVNDVKEQLPDAAIYVYDNNSKDKTAEIAAAHGAIVVKERRQGKGNVVRSMFRNIDADIYILIDGDDTYPFTFVHELMKPVVENEADMVIGERMSNGTYSKENSRAFHGFGNNLVKGLINFLFKSNLVDIMSGYRVFNRYYVKTFPVMSKGFEIETEMSIYGLHHNYRLVEIPIEYRDRPVGSVSKLNTYSDGFKVLKVVFMLFKDYRPLLFFGVCSLIFAVIGLAIGTVPVIDFIEEHYVYHVPSAILAAALEIIALLLFACGLILETTVKYQKALAEQLSTLYTVLDKKKDAN</sequence>
<dbReference type="PANTHER" id="PTHR48090">
    <property type="entry name" value="UNDECAPRENYL-PHOSPHATE 4-DEOXY-4-FORMAMIDO-L-ARABINOSE TRANSFERASE-RELATED"/>
    <property type="match status" value="1"/>
</dbReference>
<dbReference type="SUPFAM" id="SSF53448">
    <property type="entry name" value="Nucleotide-diphospho-sugar transferases"/>
    <property type="match status" value="1"/>
</dbReference>